<gene>
    <name evidence="4" type="ORF">AAWM_07209</name>
    <name evidence="5" type="ORF">AAWM_08468</name>
</gene>
<evidence type="ECO:0000313" key="4">
    <source>
        <dbReference type="EMBL" id="GCB24324.1"/>
    </source>
</evidence>
<keyword evidence="1 5" id="KW-0378">Hydrolase</keyword>
<dbReference type="PANTHER" id="PTHR48081:SF8">
    <property type="entry name" value="ALPHA_BETA HYDROLASE FOLD-3 DOMAIN-CONTAINING PROTEIN-RELATED"/>
    <property type="match status" value="1"/>
</dbReference>
<dbReference type="EMBL" id="BDHI01000021">
    <property type="protein sequence ID" value="GCB25583.1"/>
    <property type="molecule type" value="Genomic_DNA"/>
</dbReference>
<evidence type="ECO:0000256" key="1">
    <source>
        <dbReference type="ARBA" id="ARBA00022801"/>
    </source>
</evidence>
<feature type="region of interest" description="Disordered" evidence="2">
    <location>
        <begin position="302"/>
        <end position="327"/>
    </location>
</feature>
<accession>A0A401L229</accession>
<name>A0A401L229_ASPAW</name>
<evidence type="ECO:0000256" key="2">
    <source>
        <dbReference type="SAM" id="MobiDB-lite"/>
    </source>
</evidence>
<dbReference type="PANTHER" id="PTHR48081">
    <property type="entry name" value="AB HYDROLASE SUPERFAMILY PROTEIN C4A8.06C"/>
    <property type="match status" value="1"/>
</dbReference>
<dbReference type="InterPro" id="IPR029058">
    <property type="entry name" value="AB_hydrolase_fold"/>
</dbReference>
<proteinExistence type="predicted"/>
<dbReference type="InterPro" id="IPR013094">
    <property type="entry name" value="AB_hydrolase_3"/>
</dbReference>
<dbReference type="STRING" id="105351.A0A401L229"/>
<dbReference type="Gene3D" id="3.40.50.1820">
    <property type="entry name" value="alpha/beta hydrolase"/>
    <property type="match status" value="1"/>
</dbReference>
<dbReference type="GO" id="GO:0016787">
    <property type="term" value="F:hydrolase activity"/>
    <property type="evidence" value="ECO:0007669"/>
    <property type="project" value="UniProtKB-KW"/>
</dbReference>
<evidence type="ECO:0000259" key="3">
    <source>
        <dbReference type="Pfam" id="PF07859"/>
    </source>
</evidence>
<dbReference type="Proteomes" id="UP000286921">
    <property type="component" value="Unassembled WGS sequence"/>
</dbReference>
<organism evidence="5 6">
    <name type="scientific">Aspergillus awamori</name>
    <name type="common">Black koji mold</name>
    <dbReference type="NCBI Taxonomy" id="105351"/>
    <lineage>
        <taxon>Eukaryota</taxon>
        <taxon>Fungi</taxon>
        <taxon>Dikarya</taxon>
        <taxon>Ascomycota</taxon>
        <taxon>Pezizomycotina</taxon>
        <taxon>Eurotiomycetes</taxon>
        <taxon>Eurotiomycetidae</taxon>
        <taxon>Eurotiales</taxon>
        <taxon>Aspergillaceae</taxon>
        <taxon>Aspergillus</taxon>
    </lineage>
</organism>
<dbReference type="AlphaFoldDB" id="A0A401L229"/>
<evidence type="ECO:0000313" key="5">
    <source>
        <dbReference type="EMBL" id="GCB25583.1"/>
    </source>
</evidence>
<dbReference type="EMBL" id="BDHI01000017">
    <property type="protein sequence ID" value="GCB24324.1"/>
    <property type="molecule type" value="Genomic_DNA"/>
</dbReference>
<dbReference type="SUPFAM" id="SSF53474">
    <property type="entry name" value="alpha/beta-Hydrolases"/>
    <property type="match status" value="1"/>
</dbReference>
<reference evidence="5 6" key="1">
    <citation type="submission" date="2016-09" db="EMBL/GenBank/DDBJ databases">
        <title>Aspergillus awamori IFM 58123T.</title>
        <authorList>
            <person name="Kusuya Y."/>
            <person name="Shimizu M."/>
            <person name="Takahashi H."/>
            <person name="Yaguchi T."/>
        </authorList>
    </citation>
    <scope>NUCLEOTIDE SEQUENCE [LARGE SCALE GENOMIC DNA]</scope>
    <source>
        <strain evidence="5 6">IFM 58123</strain>
    </source>
</reference>
<comment type="caution">
    <text evidence="5">The sequence shown here is derived from an EMBL/GenBank/DDBJ whole genome shotgun (WGS) entry which is preliminary data.</text>
</comment>
<evidence type="ECO:0000313" key="6">
    <source>
        <dbReference type="Proteomes" id="UP000286921"/>
    </source>
</evidence>
<dbReference type="InterPro" id="IPR050300">
    <property type="entry name" value="GDXG_lipolytic_enzyme"/>
</dbReference>
<feature type="domain" description="Alpha/beta hydrolase fold-3" evidence="3">
    <location>
        <begin position="60"/>
        <end position="263"/>
    </location>
</feature>
<keyword evidence="6" id="KW-1185">Reference proteome</keyword>
<sequence>MTSLNDLLKIANPVRAHALKLFNVTAHPDEVLQIPSREEGRFIRVHAYNTLNRDTPAPVLVNFHGSGFVNPLHGSDDEFCKFIASKTGFSILDCSYRLSPENQFPAPVHDAEDAVQWVLSHPEKFDASRLSISGFSAGGILSLVLSSVVFPQGTFQNVIAAYPPTDMVQSPADKIAPDTSIDNAPVELLNAFIRCYYPDPEDVKSVFASPAVIPAEKFSDRIFLVTAACDRLCVEGEVLGNRIKNSTTKYVKMQRYEGCEHAFDKGKSVPNDMSECNDQGQPVKRKREDWAGRGLGHCDSDKISKAADSFQQSSKTMTPPLPRGLLANDEKIASMADRRSVPAPESRVAATG</sequence>
<dbReference type="Pfam" id="PF07859">
    <property type="entry name" value="Abhydrolase_3"/>
    <property type="match status" value="1"/>
</dbReference>
<protein>
    <submittedName>
        <fullName evidence="5">AB hydrolase superfamily protein B1A11.02</fullName>
    </submittedName>
</protein>